<dbReference type="AlphaFoldDB" id="A0A6A5TAH6"/>
<protein>
    <submittedName>
        <fullName evidence="1">Uncharacterized protein</fullName>
    </submittedName>
</protein>
<sequence length="121" mass="13893">MRSSLKYTYVTSELKLITSDQLPQIHGNRTSYLRAGNVAAIKISMIDSRFAFIITPCYRHRHMSPYEKEAIPVWPDHYAITWRCIFLTGIVPSQNTQLMSRSSLKLNSSTCTSHKQTVNEL</sequence>
<organism evidence="1 2">
    <name type="scientific">Byssothecium circinans</name>
    <dbReference type="NCBI Taxonomy" id="147558"/>
    <lineage>
        <taxon>Eukaryota</taxon>
        <taxon>Fungi</taxon>
        <taxon>Dikarya</taxon>
        <taxon>Ascomycota</taxon>
        <taxon>Pezizomycotina</taxon>
        <taxon>Dothideomycetes</taxon>
        <taxon>Pleosporomycetidae</taxon>
        <taxon>Pleosporales</taxon>
        <taxon>Massarineae</taxon>
        <taxon>Massarinaceae</taxon>
        <taxon>Byssothecium</taxon>
    </lineage>
</organism>
<reference evidence="1" key="1">
    <citation type="journal article" date="2020" name="Stud. Mycol.">
        <title>101 Dothideomycetes genomes: a test case for predicting lifestyles and emergence of pathogens.</title>
        <authorList>
            <person name="Haridas S."/>
            <person name="Albert R."/>
            <person name="Binder M."/>
            <person name="Bloem J."/>
            <person name="Labutti K."/>
            <person name="Salamov A."/>
            <person name="Andreopoulos B."/>
            <person name="Baker S."/>
            <person name="Barry K."/>
            <person name="Bills G."/>
            <person name="Bluhm B."/>
            <person name="Cannon C."/>
            <person name="Castanera R."/>
            <person name="Culley D."/>
            <person name="Daum C."/>
            <person name="Ezra D."/>
            <person name="Gonzalez J."/>
            <person name="Henrissat B."/>
            <person name="Kuo A."/>
            <person name="Liang C."/>
            <person name="Lipzen A."/>
            <person name="Lutzoni F."/>
            <person name="Magnuson J."/>
            <person name="Mondo S."/>
            <person name="Nolan M."/>
            <person name="Ohm R."/>
            <person name="Pangilinan J."/>
            <person name="Park H.-J."/>
            <person name="Ramirez L."/>
            <person name="Alfaro M."/>
            <person name="Sun H."/>
            <person name="Tritt A."/>
            <person name="Yoshinaga Y."/>
            <person name="Zwiers L.-H."/>
            <person name="Turgeon B."/>
            <person name="Goodwin S."/>
            <person name="Spatafora J."/>
            <person name="Crous P."/>
            <person name="Grigoriev I."/>
        </authorList>
    </citation>
    <scope>NUCLEOTIDE SEQUENCE</scope>
    <source>
        <strain evidence="1">CBS 675.92</strain>
    </source>
</reference>
<gene>
    <name evidence="1" type="ORF">CC80DRAFT_276143</name>
</gene>
<evidence type="ECO:0000313" key="1">
    <source>
        <dbReference type="EMBL" id="KAF1949290.1"/>
    </source>
</evidence>
<dbReference type="Proteomes" id="UP000800035">
    <property type="component" value="Unassembled WGS sequence"/>
</dbReference>
<keyword evidence="2" id="KW-1185">Reference proteome</keyword>
<evidence type="ECO:0000313" key="2">
    <source>
        <dbReference type="Proteomes" id="UP000800035"/>
    </source>
</evidence>
<dbReference type="EMBL" id="ML977039">
    <property type="protein sequence ID" value="KAF1949290.1"/>
    <property type="molecule type" value="Genomic_DNA"/>
</dbReference>
<proteinExistence type="predicted"/>
<name>A0A6A5TAH6_9PLEO</name>
<accession>A0A6A5TAH6</accession>